<comment type="caution">
    <text evidence="1">The sequence shown here is derived from an EMBL/GenBank/DDBJ whole genome shotgun (WGS) entry which is preliminary data.</text>
</comment>
<reference evidence="1 2" key="1">
    <citation type="submission" date="2020-04" db="EMBL/GenBank/DDBJ databases">
        <authorList>
            <person name="Alioto T."/>
            <person name="Alioto T."/>
            <person name="Gomez Garrido J."/>
        </authorList>
    </citation>
    <scope>NUCLEOTIDE SEQUENCE [LARGE SCALE GENOMIC DNA]</scope>
</reference>
<protein>
    <submittedName>
        <fullName evidence="1">Uncharacterized protein</fullName>
    </submittedName>
</protein>
<gene>
    <name evidence="1" type="ORF">CLODIP_2_CD03184</name>
</gene>
<dbReference type="EMBL" id="CADEPI010000343">
    <property type="protein sequence ID" value="CAB3384215.1"/>
    <property type="molecule type" value="Genomic_DNA"/>
</dbReference>
<evidence type="ECO:0000313" key="2">
    <source>
        <dbReference type="Proteomes" id="UP000494165"/>
    </source>
</evidence>
<evidence type="ECO:0000313" key="1">
    <source>
        <dbReference type="EMBL" id="CAB3384215.1"/>
    </source>
</evidence>
<dbReference type="Proteomes" id="UP000494165">
    <property type="component" value="Unassembled WGS sequence"/>
</dbReference>
<organism evidence="1 2">
    <name type="scientific">Cloeon dipterum</name>
    <dbReference type="NCBI Taxonomy" id="197152"/>
    <lineage>
        <taxon>Eukaryota</taxon>
        <taxon>Metazoa</taxon>
        <taxon>Ecdysozoa</taxon>
        <taxon>Arthropoda</taxon>
        <taxon>Hexapoda</taxon>
        <taxon>Insecta</taxon>
        <taxon>Pterygota</taxon>
        <taxon>Palaeoptera</taxon>
        <taxon>Ephemeroptera</taxon>
        <taxon>Pisciforma</taxon>
        <taxon>Baetidae</taxon>
        <taxon>Cloeon</taxon>
    </lineage>
</organism>
<accession>A0A8S1DQ58</accession>
<sequence length="125" mass="14116">MMASAGCLDDFFRAQPAPAGLQQEETRSAYTFQSWTPSPWVLLISEATEENLQETLNHAWLLLAPNFTVTTQQQNAFLSFHLQVSFLRLEDRPLTFTEQQKLHSSWNGVATSGGPALTILHEPRR</sequence>
<proteinExistence type="predicted"/>
<dbReference type="AlphaFoldDB" id="A0A8S1DQ58"/>
<keyword evidence="2" id="KW-1185">Reference proteome</keyword>
<name>A0A8S1DQ58_9INSE</name>